<dbReference type="PANTHER" id="PTHR35535">
    <property type="entry name" value="HEAT SHOCK PROTEIN HSLJ"/>
    <property type="match status" value="1"/>
</dbReference>
<dbReference type="Proteomes" id="UP001595548">
    <property type="component" value="Unassembled WGS sequence"/>
</dbReference>
<comment type="caution">
    <text evidence="3">The sequence shown here is derived from an EMBL/GenBank/DDBJ whole genome shotgun (WGS) entry which is preliminary data.</text>
</comment>
<reference evidence="4" key="1">
    <citation type="journal article" date="2019" name="Int. J. Syst. Evol. Microbiol.">
        <title>The Global Catalogue of Microorganisms (GCM) 10K type strain sequencing project: providing services to taxonomists for standard genome sequencing and annotation.</title>
        <authorList>
            <consortium name="The Broad Institute Genomics Platform"/>
            <consortium name="The Broad Institute Genome Sequencing Center for Infectious Disease"/>
            <person name="Wu L."/>
            <person name="Ma J."/>
        </authorList>
    </citation>
    <scope>NUCLEOTIDE SEQUENCE [LARGE SCALE GENOMIC DNA]</scope>
    <source>
        <strain evidence="4">KCTC 52141</strain>
    </source>
</reference>
<dbReference type="Gene3D" id="2.40.128.270">
    <property type="match status" value="1"/>
</dbReference>
<keyword evidence="1" id="KW-0732">Signal</keyword>
<dbReference type="PANTHER" id="PTHR35535:SF1">
    <property type="entry name" value="HEAT SHOCK PROTEIN HSLJ"/>
    <property type="match status" value="1"/>
</dbReference>
<proteinExistence type="predicted"/>
<keyword evidence="4" id="KW-1185">Reference proteome</keyword>
<name>A0ABV7HMC4_9GAMM</name>
<feature type="signal peptide" evidence="1">
    <location>
        <begin position="1"/>
        <end position="18"/>
    </location>
</feature>
<dbReference type="InterPro" id="IPR005184">
    <property type="entry name" value="DUF306_Meta_HslJ"/>
</dbReference>
<dbReference type="PROSITE" id="PS51257">
    <property type="entry name" value="PROKAR_LIPOPROTEIN"/>
    <property type="match status" value="1"/>
</dbReference>
<feature type="chain" id="PRO_5045376739" evidence="1">
    <location>
        <begin position="19"/>
        <end position="150"/>
    </location>
</feature>
<dbReference type="RefSeq" id="WP_382415501.1">
    <property type="nucleotide sequence ID" value="NZ_AP031500.1"/>
</dbReference>
<evidence type="ECO:0000256" key="1">
    <source>
        <dbReference type="SAM" id="SignalP"/>
    </source>
</evidence>
<dbReference type="Pfam" id="PF03724">
    <property type="entry name" value="META"/>
    <property type="match status" value="1"/>
</dbReference>
<dbReference type="EMBL" id="JBHRTL010000006">
    <property type="protein sequence ID" value="MFC3154994.1"/>
    <property type="molecule type" value="Genomic_DNA"/>
</dbReference>
<organism evidence="3 4">
    <name type="scientific">Gilvimarinus japonicus</name>
    <dbReference type="NCBI Taxonomy" id="1796469"/>
    <lineage>
        <taxon>Bacteria</taxon>
        <taxon>Pseudomonadati</taxon>
        <taxon>Pseudomonadota</taxon>
        <taxon>Gammaproteobacteria</taxon>
        <taxon>Cellvibrionales</taxon>
        <taxon>Cellvibrionaceae</taxon>
        <taxon>Gilvimarinus</taxon>
    </lineage>
</organism>
<dbReference type="InterPro" id="IPR038670">
    <property type="entry name" value="HslJ-like_sf"/>
</dbReference>
<gene>
    <name evidence="3" type="ORF">ACFOEB_07250</name>
</gene>
<feature type="domain" description="DUF306" evidence="2">
    <location>
        <begin position="39"/>
        <end position="141"/>
    </location>
</feature>
<evidence type="ECO:0000313" key="4">
    <source>
        <dbReference type="Proteomes" id="UP001595548"/>
    </source>
</evidence>
<protein>
    <submittedName>
        <fullName evidence="3">META domain-containing protein</fullName>
    </submittedName>
</protein>
<evidence type="ECO:0000259" key="2">
    <source>
        <dbReference type="Pfam" id="PF03724"/>
    </source>
</evidence>
<sequence>MLLRLSLFVSVVAVGLMAGCALSNAPATSVSTNQAVSLKGEWMVEYIAGRGVIDYSPARLQFTDDGKINGNASCNRFFGDYQLTQDRLTIQEPLGATRMLCIPALNDQEARLLAALPGTHNVRIQHGILRLMNDAGEEVLRAAKVDNAKT</sequence>
<evidence type="ECO:0000313" key="3">
    <source>
        <dbReference type="EMBL" id="MFC3154994.1"/>
    </source>
</evidence>
<accession>A0ABV7HMC4</accession>
<dbReference type="InterPro" id="IPR053147">
    <property type="entry name" value="Hsp_HslJ-like"/>
</dbReference>